<organism evidence="2 4">
    <name type="scientific">Vibrio scophthalmi</name>
    <dbReference type="NCBI Taxonomy" id="45658"/>
    <lineage>
        <taxon>Bacteria</taxon>
        <taxon>Pseudomonadati</taxon>
        <taxon>Pseudomonadota</taxon>
        <taxon>Gammaproteobacteria</taxon>
        <taxon>Vibrionales</taxon>
        <taxon>Vibrionaceae</taxon>
        <taxon>Vibrio</taxon>
    </lineage>
</organism>
<evidence type="ECO:0000313" key="2">
    <source>
        <dbReference type="EMBL" id="ODS09824.1"/>
    </source>
</evidence>
<gene>
    <name evidence="2" type="ORF">VSF3289_00055</name>
    <name evidence="3" type="ORF">VSF3289_00336</name>
</gene>
<dbReference type="EMBL" id="MDCJ01000002">
    <property type="protein sequence ID" value="ODS09824.1"/>
    <property type="molecule type" value="Genomic_DNA"/>
</dbReference>
<dbReference type="EMBL" id="MDCJ01000002">
    <property type="protein sequence ID" value="ODS10098.1"/>
    <property type="molecule type" value="Genomic_DNA"/>
</dbReference>
<evidence type="ECO:0000313" key="4">
    <source>
        <dbReference type="Proteomes" id="UP000095131"/>
    </source>
</evidence>
<reference evidence="2 4" key="1">
    <citation type="submission" date="2016-08" db="EMBL/GenBank/DDBJ databases">
        <title>Genome sequencing of Vibrio scophthalmi strain FP3289, an isolated from Paralichthys olivaceus.</title>
        <authorList>
            <person name="Han H.-J."/>
        </authorList>
    </citation>
    <scope>NUCLEOTIDE SEQUENCE [LARGE SCALE GENOMIC DNA]</scope>
    <source>
        <strain evidence="2 4">FP3289</strain>
    </source>
</reference>
<dbReference type="Proteomes" id="UP000095131">
    <property type="component" value="Unassembled WGS sequence"/>
</dbReference>
<name>A0A1E3WJ67_9VIBR</name>
<sequence>MTLVIVLVAMAIFISILVVRRMKPKVKKNGTWQEAKPVIKQEETWTDAEKVFVKNEGTWELSYENGLTITLSGTHTNFNLFTAIGMPEQNNIVVNIPRGLVLNASDSGVPAFTLGNAYVGKHITINNDGAIYGRGGRGGGGGANGSRGGNGAAGGTALNVRQAANPVTLNNSGQIFGGGGGAGGGGSYRYEAMIRLDPEYDPRPFRSNLISNGGKGGDGGTGGGGHGGVPSVGWRPASDAWVCVLGGNGGVGGRYGLNGASGQHSSAVITQGAVTKVFVNSRGLGGAGGRGGYAIEGKNKVNLVNTGQVVGAQVN</sequence>
<accession>A0A1E3WJ67</accession>
<dbReference type="AlphaFoldDB" id="A0A1E3WJ67"/>
<proteinExistence type="predicted"/>
<feature type="region of interest" description="Disordered" evidence="1">
    <location>
        <begin position="211"/>
        <end position="230"/>
    </location>
</feature>
<comment type="caution">
    <text evidence="2">The sequence shown here is derived from an EMBL/GenBank/DDBJ whole genome shotgun (WGS) entry which is preliminary data.</text>
</comment>
<feature type="compositionally biased region" description="Gly residues" evidence="1">
    <location>
        <begin position="213"/>
        <end position="230"/>
    </location>
</feature>
<evidence type="ECO:0000313" key="3">
    <source>
        <dbReference type="EMBL" id="ODS10098.1"/>
    </source>
</evidence>
<dbReference type="PRINTS" id="PR01228">
    <property type="entry name" value="EGGSHELL"/>
</dbReference>
<dbReference type="RefSeq" id="WP_139127260.1">
    <property type="nucleotide sequence ID" value="NZ_CP195089.1"/>
</dbReference>
<evidence type="ECO:0000256" key="1">
    <source>
        <dbReference type="SAM" id="MobiDB-lite"/>
    </source>
</evidence>
<protein>
    <submittedName>
        <fullName evidence="2">WAG22 antigen</fullName>
    </submittedName>
</protein>